<dbReference type="PANTHER" id="PTHR46803:SF2">
    <property type="entry name" value="E3 UBIQUITIN-PROTEIN LIGASE CHIP"/>
    <property type="match status" value="1"/>
</dbReference>
<dbReference type="SUPFAM" id="SSF57850">
    <property type="entry name" value="RING/U-box"/>
    <property type="match status" value="1"/>
</dbReference>
<keyword evidence="2" id="KW-0808">Transferase</keyword>
<dbReference type="PROSITE" id="PS51698">
    <property type="entry name" value="U_BOX"/>
    <property type="match status" value="1"/>
</dbReference>
<keyword evidence="5" id="KW-0413">Isomerase</keyword>
<reference evidence="7 8" key="1">
    <citation type="submission" date="2014-04" db="EMBL/GenBank/DDBJ databases">
        <authorList>
            <consortium name="DOE Joint Genome Institute"/>
            <person name="Kuo A."/>
            <person name="Martino E."/>
            <person name="Perotto S."/>
            <person name="Kohler A."/>
            <person name="Nagy L.G."/>
            <person name="Floudas D."/>
            <person name="Copeland A."/>
            <person name="Barry K.W."/>
            <person name="Cichocki N."/>
            <person name="Veneault-Fourrey C."/>
            <person name="LaButti K."/>
            <person name="Lindquist E.A."/>
            <person name="Lipzen A."/>
            <person name="Lundell T."/>
            <person name="Morin E."/>
            <person name="Murat C."/>
            <person name="Sun H."/>
            <person name="Tunlid A."/>
            <person name="Henrissat B."/>
            <person name="Grigoriev I.V."/>
            <person name="Hibbett D.S."/>
            <person name="Martin F."/>
            <person name="Nordberg H.P."/>
            <person name="Cantor M.N."/>
            <person name="Hua S.X."/>
        </authorList>
    </citation>
    <scope>NUCLEOTIDE SEQUENCE [LARGE SCALE GENOMIC DNA]</scope>
    <source>
        <strain evidence="7 8">Zn</strain>
    </source>
</reference>
<comment type="catalytic activity">
    <reaction evidence="1">
        <text>S-ubiquitinyl-[E2 ubiquitin-conjugating enzyme]-L-cysteine + [acceptor protein]-L-lysine = [E2 ubiquitin-conjugating enzyme]-L-cysteine + N(6)-ubiquitinyl-[acceptor protein]-L-lysine.</text>
        <dbReference type="EC" id="2.3.2.27"/>
    </reaction>
</comment>
<dbReference type="Pfam" id="PF04564">
    <property type="entry name" value="U-box"/>
    <property type="match status" value="1"/>
</dbReference>
<dbReference type="Proteomes" id="UP000054321">
    <property type="component" value="Unassembled WGS sequence"/>
</dbReference>
<dbReference type="GO" id="GO:0071218">
    <property type="term" value="P:cellular response to misfolded protein"/>
    <property type="evidence" value="ECO:0007669"/>
    <property type="project" value="TreeGrafter"/>
</dbReference>
<keyword evidence="8" id="KW-1185">Reference proteome</keyword>
<sequence length="219" mass="24690">MKAYYFLAQAQIALRQSAAAVLSAKEAHRLCVEEVHKGGKGASSIGPITELVLRCKKEDWEARETERLQRQTGLANELEVLLWKEREARARGLEDKAAMGLLNEDMLEAEMMKLEDEFQQKANDVRKMAVAAGIAGEEAKKRVVPDWCLDDITFSVMVDPVVTRTGQSYDRSSIMEHLKRSKTDPLTREPLRMEDLRPNLALKEACAGFLAENGWAVDW</sequence>
<evidence type="ECO:0000256" key="3">
    <source>
        <dbReference type="ARBA" id="ARBA00022737"/>
    </source>
</evidence>
<dbReference type="GO" id="GO:0045862">
    <property type="term" value="P:positive regulation of proteolysis"/>
    <property type="evidence" value="ECO:0007669"/>
    <property type="project" value="TreeGrafter"/>
</dbReference>
<dbReference type="GO" id="GO:0043161">
    <property type="term" value="P:proteasome-mediated ubiquitin-dependent protein catabolic process"/>
    <property type="evidence" value="ECO:0007669"/>
    <property type="project" value="TreeGrafter"/>
</dbReference>
<dbReference type="STRING" id="913774.A0A0C3I183"/>
<keyword evidence="3" id="KW-0677">Repeat</keyword>
<evidence type="ECO:0000256" key="1">
    <source>
        <dbReference type="ARBA" id="ARBA00000900"/>
    </source>
</evidence>
<evidence type="ECO:0000256" key="4">
    <source>
        <dbReference type="ARBA" id="ARBA00022786"/>
    </source>
</evidence>
<dbReference type="GO" id="GO:0006515">
    <property type="term" value="P:protein quality control for misfolded or incompletely synthesized proteins"/>
    <property type="evidence" value="ECO:0007669"/>
    <property type="project" value="TreeGrafter"/>
</dbReference>
<keyword evidence="4" id="KW-0833">Ubl conjugation pathway</keyword>
<dbReference type="GO" id="GO:0005737">
    <property type="term" value="C:cytoplasm"/>
    <property type="evidence" value="ECO:0007669"/>
    <property type="project" value="TreeGrafter"/>
</dbReference>
<dbReference type="HOGENOM" id="CLU_056455_1_1_1"/>
<dbReference type="GO" id="GO:0061630">
    <property type="term" value="F:ubiquitin protein ligase activity"/>
    <property type="evidence" value="ECO:0007669"/>
    <property type="project" value="UniProtKB-EC"/>
</dbReference>
<organism evidence="7 8">
    <name type="scientific">Oidiodendron maius (strain Zn)</name>
    <dbReference type="NCBI Taxonomy" id="913774"/>
    <lineage>
        <taxon>Eukaryota</taxon>
        <taxon>Fungi</taxon>
        <taxon>Dikarya</taxon>
        <taxon>Ascomycota</taxon>
        <taxon>Pezizomycotina</taxon>
        <taxon>Leotiomycetes</taxon>
        <taxon>Leotiomycetes incertae sedis</taxon>
        <taxon>Myxotrichaceae</taxon>
        <taxon>Oidiodendron</taxon>
    </lineage>
</organism>
<evidence type="ECO:0000256" key="2">
    <source>
        <dbReference type="ARBA" id="ARBA00022679"/>
    </source>
</evidence>
<dbReference type="GO" id="GO:0000209">
    <property type="term" value="P:protein polyubiquitination"/>
    <property type="evidence" value="ECO:0007669"/>
    <property type="project" value="TreeGrafter"/>
</dbReference>
<evidence type="ECO:0000313" key="8">
    <source>
        <dbReference type="Proteomes" id="UP000054321"/>
    </source>
</evidence>
<dbReference type="InterPro" id="IPR013083">
    <property type="entry name" value="Znf_RING/FYVE/PHD"/>
</dbReference>
<keyword evidence="5" id="KW-0697">Rotamase</keyword>
<feature type="domain" description="U-box" evidence="6">
    <location>
        <begin position="143"/>
        <end position="216"/>
    </location>
</feature>
<gene>
    <name evidence="7" type="ORF">OIDMADRAFT_16532</name>
</gene>
<dbReference type="GO" id="GO:0051087">
    <property type="term" value="F:protein-folding chaperone binding"/>
    <property type="evidence" value="ECO:0007669"/>
    <property type="project" value="TreeGrafter"/>
</dbReference>
<dbReference type="InterPro" id="IPR003613">
    <property type="entry name" value="Ubox_domain"/>
</dbReference>
<reference evidence="8" key="2">
    <citation type="submission" date="2015-01" db="EMBL/GenBank/DDBJ databases">
        <title>Evolutionary Origins and Diversification of the Mycorrhizal Mutualists.</title>
        <authorList>
            <consortium name="DOE Joint Genome Institute"/>
            <consortium name="Mycorrhizal Genomics Consortium"/>
            <person name="Kohler A."/>
            <person name="Kuo A."/>
            <person name="Nagy L.G."/>
            <person name="Floudas D."/>
            <person name="Copeland A."/>
            <person name="Barry K.W."/>
            <person name="Cichocki N."/>
            <person name="Veneault-Fourrey C."/>
            <person name="LaButti K."/>
            <person name="Lindquist E.A."/>
            <person name="Lipzen A."/>
            <person name="Lundell T."/>
            <person name="Morin E."/>
            <person name="Murat C."/>
            <person name="Riley R."/>
            <person name="Ohm R."/>
            <person name="Sun H."/>
            <person name="Tunlid A."/>
            <person name="Henrissat B."/>
            <person name="Grigoriev I.V."/>
            <person name="Hibbett D.S."/>
            <person name="Martin F."/>
        </authorList>
    </citation>
    <scope>NUCLEOTIDE SEQUENCE [LARGE SCALE GENOMIC DNA]</scope>
    <source>
        <strain evidence="8">Zn</strain>
    </source>
</reference>
<dbReference type="SMART" id="SM00504">
    <property type="entry name" value="Ubox"/>
    <property type="match status" value="1"/>
</dbReference>
<evidence type="ECO:0000313" key="7">
    <source>
        <dbReference type="EMBL" id="KIN08182.1"/>
    </source>
</evidence>
<dbReference type="AlphaFoldDB" id="A0A0C3I183"/>
<dbReference type="PANTHER" id="PTHR46803">
    <property type="entry name" value="E3 UBIQUITIN-PROTEIN LIGASE CHIP"/>
    <property type="match status" value="1"/>
</dbReference>
<proteinExistence type="predicted"/>
<protein>
    <recommendedName>
        <fullName evidence="6">U-box domain-containing protein</fullName>
    </recommendedName>
</protein>
<dbReference type="Gene3D" id="3.30.40.10">
    <property type="entry name" value="Zinc/RING finger domain, C3HC4 (zinc finger)"/>
    <property type="match status" value="1"/>
</dbReference>
<dbReference type="OrthoDB" id="629492at2759"/>
<evidence type="ECO:0000256" key="5">
    <source>
        <dbReference type="ARBA" id="ARBA00023110"/>
    </source>
</evidence>
<dbReference type="GO" id="GO:0003755">
    <property type="term" value="F:peptidyl-prolyl cis-trans isomerase activity"/>
    <property type="evidence" value="ECO:0007669"/>
    <property type="project" value="UniProtKB-KW"/>
</dbReference>
<dbReference type="EMBL" id="KN832870">
    <property type="protein sequence ID" value="KIN08182.1"/>
    <property type="molecule type" value="Genomic_DNA"/>
</dbReference>
<name>A0A0C3I183_OIDMZ</name>
<evidence type="ECO:0000259" key="6">
    <source>
        <dbReference type="PROSITE" id="PS51698"/>
    </source>
</evidence>
<accession>A0A0C3I183</accession>
<dbReference type="InParanoid" id="A0A0C3I183"/>